<gene>
    <name evidence="2" type="ORF">EV197_2876</name>
</gene>
<feature type="domain" description="DUF2061" evidence="1">
    <location>
        <begin position="31"/>
        <end position="82"/>
    </location>
</feature>
<dbReference type="Pfam" id="PF09834">
    <property type="entry name" value="DUF2061"/>
    <property type="match status" value="1"/>
</dbReference>
<dbReference type="Proteomes" id="UP000292262">
    <property type="component" value="Unassembled WGS sequence"/>
</dbReference>
<proteinExistence type="predicted"/>
<reference evidence="2 3" key="1">
    <citation type="submission" date="2019-02" db="EMBL/GenBank/DDBJ databases">
        <title>Genomic Encyclopedia of Type Strains, Phase IV (KMG-IV): sequencing the most valuable type-strain genomes for metagenomic binning, comparative biology and taxonomic classification.</title>
        <authorList>
            <person name="Goeker M."/>
        </authorList>
    </citation>
    <scope>NUCLEOTIDE SEQUENCE [LARGE SCALE GENOMIC DNA]</scope>
    <source>
        <strain evidence="2 3">DSM 17196</strain>
    </source>
</reference>
<evidence type="ECO:0000313" key="3">
    <source>
        <dbReference type="Proteomes" id="UP000292262"/>
    </source>
</evidence>
<protein>
    <submittedName>
        <fullName evidence="2">Putative membrane protein</fullName>
    </submittedName>
</protein>
<dbReference type="InterPro" id="IPR018638">
    <property type="entry name" value="DUF2061_membrane"/>
</dbReference>
<name>A0A4Q7NYW3_9FLAO</name>
<comment type="caution">
    <text evidence="2">The sequence shown here is derived from an EMBL/GenBank/DDBJ whole genome shotgun (WGS) entry which is preliminary data.</text>
</comment>
<keyword evidence="3" id="KW-1185">Reference proteome</keyword>
<dbReference type="EMBL" id="SGXE01000004">
    <property type="protein sequence ID" value="RZS92240.1"/>
    <property type="molecule type" value="Genomic_DNA"/>
</dbReference>
<dbReference type="RefSeq" id="WP_207224218.1">
    <property type="nucleotide sequence ID" value="NZ_SGXE01000004.1"/>
</dbReference>
<evidence type="ECO:0000259" key="1">
    <source>
        <dbReference type="Pfam" id="PF09834"/>
    </source>
</evidence>
<evidence type="ECO:0000313" key="2">
    <source>
        <dbReference type="EMBL" id="RZS92240.1"/>
    </source>
</evidence>
<dbReference type="AlphaFoldDB" id="A0A4Q7NYW3"/>
<sequence length="88" mass="10104">MIVDQMILDKVGTKKTSYEEDSTSESPIRSIAKAVSWRVIGTLDTLIVSYLFTGELVLASSIASIDFITKMLLYFFHERIWNRIKWGK</sequence>
<organism evidence="2 3">
    <name type="scientific">Aquimarina brevivitae</name>
    <dbReference type="NCBI Taxonomy" id="323412"/>
    <lineage>
        <taxon>Bacteria</taxon>
        <taxon>Pseudomonadati</taxon>
        <taxon>Bacteroidota</taxon>
        <taxon>Flavobacteriia</taxon>
        <taxon>Flavobacteriales</taxon>
        <taxon>Flavobacteriaceae</taxon>
        <taxon>Aquimarina</taxon>
    </lineage>
</organism>
<accession>A0A4Q7NYW3</accession>